<dbReference type="Gene3D" id="2.115.10.20">
    <property type="entry name" value="Glycosyl hydrolase domain, family 43"/>
    <property type="match status" value="1"/>
</dbReference>
<name>A0A4S8MNC2_DENBC</name>
<evidence type="ECO:0000313" key="1">
    <source>
        <dbReference type="EMBL" id="THV04292.1"/>
    </source>
</evidence>
<evidence type="ECO:0000313" key="2">
    <source>
        <dbReference type="Proteomes" id="UP000297245"/>
    </source>
</evidence>
<organism evidence="1 2">
    <name type="scientific">Dendrothele bispora (strain CBS 962.96)</name>
    <dbReference type="NCBI Taxonomy" id="1314807"/>
    <lineage>
        <taxon>Eukaryota</taxon>
        <taxon>Fungi</taxon>
        <taxon>Dikarya</taxon>
        <taxon>Basidiomycota</taxon>
        <taxon>Agaricomycotina</taxon>
        <taxon>Agaricomycetes</taxon>
        <taxon>Agaricomycetidae</taxon>
        <taxon>Agaricales</taxon>
        <taxon>Agaricales incertae sedis</taxon>
        <taxon>Dendrothele</taxon>
    </lineage>
</organism>
<dbReference type="AlphaFoldDB" id="A0A4S8MNC2"/>
<proteinExistence type="predicted"/>
<dbReference type="InterPro" id="IPR023296">
    <property type="entry name" value="Glyco_hydro_beta-prop_sf"/>
</dbReference>
<gene>
    <name evidence="1" type="ORF">K435DRAFT_201623</name>
</gene>
<dbReference type="Proteomes" id="UP000297245">
    <property type="component" value="Unassembled WGS sequence"/>
</dbReference>
<keyword evidence="2" id="KW-1185">Reference proteome</keyword>
<accession>A0A4S8MNC2</accession>
<dbReference type="EMBL" id="ML179057">
    <property type="protein sequence ID" value="THV04292.1"/>
    <property type="molecule type" value="Genomic_DNA"/>
</dbReference>
<reference evidence="1 2" key="1">
    <citation type="journal article" date="2019" name="Nat. Ecol. Evol.">
        <title>Megaphylogeny resolves global patterns of mushroom evolution.</title>
        <authorList>
            <person name="Varga T."/>
            <person name="Krizsan K."/>
            <person name="Foldi C."/>
            <person name="Dima B."/>
            <person name="Sanchez-Garcia M."/>
            <person name="Sanchez-Ramirez S."/>
            <person name="Szollosi G.J."/>
            <person name="Szarkandi J.G."/>
            <person name="Papp V."/>
            <person name="Albert L."/>
            <person name="Andreopoulos W."/>
            <person name="Angelini C."/>
            <person name="Antonin V."/>
            <person name="Barry K.W."/>
            <person name="Bougher N.L."/>
            <person name="Buchanan P."/>
            <person name="Buyck B."/>
            <person name="Bense V."/>
            <person name="Catcheside P."/>
            <person name="Chovatia M."/>
            <person name="Cooper J."/>
            <person name="Damon W."/>
            <person name="Desjardin D."/>
            <person name="Finy P."/>
            <person name="Geml J."/>
            <person name="Haridas S."/>
            <person name="Hughes K."/>
            <person name="Justo A."/>
            <person name="Karasinski D."/>
            <person name="Kautmanova I."/>
            <person name="Kiss B."/>
            <person name="Kocsube S."/>
            <person name="Kotiranta H."/>
            <person name="LaButti K.M."/>
            <person name="Lechner B.E."/>
            <person name="Liimatainen K."/>
            <person name="Lipzen A."/>
            <person name="Lukacs Z."/>
            <person name="Mihaltcheva S."/>
            <person name="Morgado L.N."/>
            <person name="Niskanen T."/>
            <person name="Noordeloos M.E."/>
            <person name="Ohm R.A."/>
            <person name="Ortiz-Santana B."/>
            <person name="Ovrebo C."/>
            <person name="Racz N."/>
            <person name="Riley R."/>
            <person name="Savchenko A."/>
            <person name="Shiryaev A."/>
            <person name="Soop K."/>
            <person name="Spirin V."/>
            <person name="Szebenyi C."/>
            <person name="Tomsovsky M."/>
            <person name="Tulloss R.E."/>
            <person name="Uehling J."/>
            <person name="Grigoriev I.V."/>
            <person name="Vagvolgyi C."/>
            <person name="Papp T."/>
            <person name="Martin F.M."/>
            <person name="Miettinen O."/>
            <person name="Hibbett D.S."/>
            <person name="Nagy L.G."/>
        </authorList>
    </citation>
    <scope>NUCLEOTIDE SEQUENCE [LARGE SCALE GENOMIC DNA]</scope>
    <source>
        <strain evidence="1 2">CBS 962.96</strain>
    </source>
</reference>
<sequence length="77" mass="8908">MATRTSLRLSLRSDLLWMRKGIDKLFRARHGEYEIDGNVLSAHAGGIVEHDEKWYWFGQNERAEDKDFSLASMSIPP</sequence>
<protein>
    <submittedName>
        <fullName evidence="1">Uncharacterized protein</fullName>
    </submittedName>
</protein>